<organism evidence="1 2">
    <name type="scientific">Irpex rosettiformis</name>
    <dbReference type="NCBI Taxonomy" id="378272"/>
    <lineage>
        <taxon>Eukaryota</taxon>
        <taxon>Fungi</taxon>
        <taxon>Dikarya</taxon>
        <taxon>Basidiomycota</taxon>
        <taxon>Agaricomycotina</taxon>
        <taxon>Agaricomycetes</taxon>
        <taxon>Polyporales</taxon>
        <taxon>Irpicaceae</taxon>
        <taxon>Irpex</taxon>
    </lineage>
</organism>
<name>A0ACB8TVN7_9APHY</name>
<dbReference type="Proteomes" id="UP001055072">
    <property type="component" value="Unassembled WGS sequence"/>
</dbReference>
<accession>A0ACB8TVN7</accession>
<evidence type="ECO:0000313" key="1">
    <source>
        <dbReference type="EMBL" id="KAI0085999.1"/>
    </source>
</evidence>
<protein>
    <submittedName>
        <fullName evidence="1">Uncharacterized protein</fullName>
    </submittedName>
</protein>
<reference evidence="1" key="1">
    <citation type="journal article" date="2021" name="Environ. Microbiol.">
        <title>Gene family expansions and transcriptome signatures uncover fungal adaptations to wood decay.</title>
        <authorList>
            <person name="Hage H."/>
            <person name="Miyauchi S."/>
            <person name="Viragh M."/>
            <person name="Drula E."/>
            <person name="Min B."/>
            <person name="Chaduli D."/>
            <person name="Navarro D."/>
            <person name="Favel A."/>
            <person name="Norest M."/>
            <person name="Lesage-Meessen L."/>
            <person name="Balint B."/>
            <person name="Merenyi Z."/>
            <person name="de Eugenio L."/>
            <person name="Morin E."/>
            <person name="Martinez A.T."/>
            <person name="Baldrian P."/>
            <person name="Stursova M."/>
            <person name="Martinez M.J."/>
            <person name="Novotny C."/>
            <person name="Magnuson J.K."/>
            <person name="Spatafora J.W."/>
            <person name="Maurice S."/>
            <person name="Pangilinan J."/>
            <person name="Andreopoulos W."/>
            <person name="LaButti K."/>
            <person name="Hundley H."/>
            <person name="Na H."/>
            <person name="Kuo A."/>
            <person name="Barry K."/>
            <person name="Lipzen A."/>
            <person name="Henrissat B."/>
            <person name="Riley R."/>
            <person name="Ahrendt S."/>
            <person name="Nagy L.G."/>
            <person name="Grigoriev I.V."/>
            <person name="Martin F."/>
            <person name="Rosso M.N."/>
        </authorList>
    </citation>
    <scope>NUCLEOTIDE SEQUENCE</scope>
    <source>
        <strain evidence="1">CBS 384.51</strain>
    </source>
</reference>
<sequence length="806" mass="89046">MATHGAPFLISTLHAHTPHASFLTLLLNAAVDEPMGRPHKRHTPPGTFTRCTESTKPPHNSLLGTTSLGTMAQTTPNMKPLAPQSPITIPEILTLVFSHCLYDKNLQSVARAARVCKLWSEVALDVLWRVVTDKFRRPPRQTDWTRFERYARRVRVVKFDDRRASVRRKVLDESVYDDIAATRRSSSNSALLPNLQTLSWVMSDQTRQRRSLVFMHSGIQHLVIQLNVSSSSPSSSSSSPSSSSLASYVEDIISHSPGISTLQIHSPHPIRTIQPETQTLIRGLLYLKHLTLPMYFLTSHLAATLAGCVFLESVEFAEPVERGVGDRRDISHFAPHAHPLLSSSDNKTTSTHLEEESFQSLRRLSIAAYIPHATAFLASRLLPPHTLTSLRLVVLATSPPHVLEELFETLRKFTELSEVVVDFPITPDSPISLPPPFSSFSSSSPTHPSSSRPTISTLRPLLNRPLKKLELRWDYELLLTDDDAHELARGLRGVEVLHLHSEAIPLSYFSSSSSSLSFPTSFSSSSTPTPSSYESATHRHRHRPSLTLRALEPFARYCPRLRYLGLYLDGDSSSSTSFTTTTSSPTTTSSTPTPTTTIPTPTFHQLQELALGSSPLTSTSSATLYLSRVVRAGCVVRAGVRWPDAYGVVLDGMGRGGGVNLDPNLEELGGLNLGGPNLGGLNGNLGGQNLEGQNLGGQNPNLNMEIIQRGTADSEQIRVDMQKWWIGWGEVGRVVGLVVRAREDERSVISSRESRKREKEREEELNRMKKRVEELEREVRVLRGGGGPEECRKLVFILSLGLTGTV</sequence>
<keyword evidence="2" id="KW-1185">Reference proteome</keyword>
<proteinExistence type="predicted"/>
<gene>
    <name evidence="1" type="ORF">BDY19DRAFT_908535</name>
</gene>
<dbReference type="EMBL" id="MU274926">
    <property type="protein sequence ID" value="KAI0085999.1"/>
    <property type="molecule type" value="Genomic_DNA"/>
</dbReference>
<comment type="caution">
    <text evidence="1">The sequence shown here is derived from an EMBL/GenBank/DDBJ whole genome shotgun (WGS) entry which is preliminary data.</text>
</comment>
<evidence type="ECO:0000313" key="2">
    <source>
        <dbReference type="Proteomes" id="UP001055072"/>
    </source>
</evidence>